<organism evidence="2 3">
    <name type="scientific">Rhodococcus xishaensis</name>
    <dbReference type="NCBI Taxonomy" id="2487364"/>
    <lineage>
        <taxon>Bacteria</taxon>
        <taxon>Bacillati</taxon>
        <taxon>Actinomycetota</taxon>
        <taxon>Actinomycetes</taxon>
        <taxon>Mycobacteriales</taxon>
        <taxon>Nocardiaceae</taxon>
        <taxon>Rhodococcus</taxon>
    </lineage>
</organism>
<sequence length="77" mass="7750">MGTSVPVPGQHLPGSGGGVDPADVHSRVDALLDRLDSVGAEGVGADSGDPEALARQAQILERAHDVLVESLAAVDKV</sequence>
<feature type="region of interest" description="Disordered" evidence="1">
    <location>
        <begin position="1"/>
        <end position="24"/>
    </location>
</feature>
<dbReference type="AlphaFoldDB" id="A0A3S3AMQ7"/>
<dbReference type="Proteomes" id="UP000283479">
    <property type="component" value="Unassembled WGS sequence"/>
</dbReference>
<dbReference type="EMBL" id="RKLO01000002">
    <property type="protein sequence ID" value="RVW04284.1"/>
    <property type="molecule type" value="Genomic_DNA"/>
</dbReference>
<gene>
    <name evidence="2" type="ORF">EGT50_07505</name>
</gene>
<evidence type="ECO:0000256" key="1">
    <source>
        <dbReference type="SAM" id="MobiDB-lite"/>
    </source>
</evidence>
<proteinExistence type="predicted"/>
<name>A0A3S3AMQ7_9NOCA</name>
<reference evidence="2 3" key="1">
    <citation type="submission" date="2018-11" db="EMBL/GenBank/DDBJ databases">
        <title>Rhodococcus spongicola sp. nov. and Rhodococcus xishaensis sp. nov. from marine sponges.</title>
        <authorList>
            <person name="Li L."/>
            <person name="Lin H.W."/>
        </authorList>
    </citation>
    <scope>NUCLEOTIDE SEQUENCE [LARGE SCALE GENOMIC DNA]</scope>
    <source>
        <strain evidence="2 3">LHW51113</strain>
    </source>
</reference>
<accession>A0A3S3AMQ7</accession>
<dbReference type="RefSeq" id="WP_127952107.1">
    <property type="nucleotide sequence ID" value="NZ_RKLO01000002.1"/>
</dbReference>
<dbReference type="OrthoDB" id="4569207at2"/>
<comment type="caution">
    <text evidence="2">The sequence shown here is derived from an EMBL/GenBank/DDBJ whole genome shotgun (WGS) entry which is preliminary data.</text>
</comment>
<keyword evidence="3" id="KW-1185">Reference proteome</keyword>
<evidence type="ECO:0000313" key="3">
    <source>
        <dbReference type="Proteomes" id="UP000283479"/>
    </source>
</evidence>
<evidence type="ECO:0000313" key="2">
    <source>
        <dbReference type="EMBL" id="RVW04284.1"/>
    </source>
</evidence>
<protein>
    <submittedName>
        <fullName evidence="2">Uncharacterized protein</fullName>
    </submittedName>
</protein>